<dbReference type="RefSeq" id="WP_182323703.1">
    <property type="nucleotide sequence ID" value="NZ_CP058554.1"/>
</dbReference>
<keyword evidence="1" id="KW-0812">Transmembrane</keyword>
<name>A0A7G5EJQ9_9BURK</name>
<dbReference type="EMBL" id="CP058554">
    <property type="protein sequence ID" value="QMV74234.1"/>
    <property type="molecule type" value="Genomic_DNA"/>
</dbReference>
<dbReference type="AlphaFoldDB" id="A0A7G5EJQ9"/>
<evidence type="ECO:0000256" key="1">
    <source>
        <dbReference type="SAM" id="Phobius"/>
    </source>
</evidence>
<evidence type="ECO:0000313" key="3">
    <source>
        <dbReference type="Proteomes" id="UP000515240"/>
    </source>
</evidence>
<feature type="transmembrane region" description="Helical" evidence="1">
    <location>
        <begin position="85"/>
        <end position="105"/>
    </location>
</feature>
<dbReference type="Proteomes" id="UP000515240">
    <property type="component" value="Chromosome"/>
</dbReference>
<dbReference type="KEGG" id="cpis:HS961_16110"/>
<gene>
    <name evidence="2" type="ORF">HS961_16110</name>
</gene>
<keyword evidence="3" id="KW-1185">Reference proteome</keyword>
<feature type="transmembrane region" description="Helical" evidence="1">
    <location>
        <begin position="59"/>
        <end position="79"/>
    </location>
</feature>
<keyword evidence="1" id="KW-1133">Transmembrane helix</keyword>
<sequence>MADSASNKVLRYLLARDIVKGKSREDLLAKLEAAGFSGEHAELFIAQAEKRVLARNRRCAVVSAIVVAVLLGRVVWGPYGDHPDMQLLMGVMSAIFAAAGFYFWFVARWQAPLPKASVS</sequence>
<protein>
    <submittedName>
        <fullName evidence="2">Uncharacterized protein</fullName>
    </submittedName>
</protein>
<organism evidence="2 3">
    <name type="scientific">Comamonas piscis</name>
    <dbReference type="NCBI Taxonomy" id="1562974"/>
    <lineage>
        <taxon>Bacteria</taxon>
        <taxon>Pseudomonadati</taxon>
        <taxon>Pseudomonadota</taxon>
        <taxon>Betaproteobacteria</taxon>
        <taxon>Burkholderiales</taxon>
        <taxon>Comamonadaceae</taxon>
        <taxon>Comamonas</taxon>
    </lineage>
</organism>
<accession>A0A7G5EJQ9</accession>
<evidence type="ECO:0000313" key="2">
    <source>
        <dbReference type="EMBL" id="QMV74234.1"/>
    </source>
</evidence>
<reference evidence="2 3" key="1">
    <citation type="journal article" date="2020" name="G3 (Bethesda)">
        <title>CeMbio - The Caenorhabditis elegans Microbiome Resource.</title>
        <authorList>
            <person name="Dirksen P."/>
            <person name="Assie A."/>
            <person name="Zimmermann J."/>
            <person name="Zhang F."/>
            <person name="Tietje A.M."/>
            <person name="Marsh S.A."/>
            <person name="Felix M.A."/>
            <person name="Shapira M."/>
            <person name="Kaleta C."/>
            <person name="Schulenburg H."/>
            <person name="Samuel B."/>
        </authorList>
    </citation>
    <scope>NUCLEOTIDE SEQUENCE [LARGE SCALE GENOMIC DNA]</scope>
    <source>
        <strain evidence="2 3">BIGb0172</strain>
    </source>
</reference>
<keyword evidence="1" id="KW-0472">Membrane</keyword>
<proteinExistence type="predicted"/>